<proteinExistence type="inferred from homology"/>
<evidence type="ECO:0000259" key="4">
    <source>
        <dbReference type="PROSITE" id="PS01031"/>
    </source>
</evidence>
<sequence>MMKITKPKGQAKQPPLVPTGDGFWSNDKSSEHQDTLLPTVNIIEKKSVYKIKVLAPGFRKKDFNITVQAGDLVITAEHRIEKKEENENYLRKEFSTSSFTRSFNLPDNIALNQIKANYKDGLLHIAIKKTHYKNKK</sequence>
<dbReference type="CDD" id="cd06464">
    <property type="entry name" value="ACD_sHsps-like"/>
    <property type="match status" value="1"/>
</dbReference>
<evidence type="ECO:0000313" key="5">
    <source>
        <dbReference type="EMBL" id="QQT56204.1"/>
    </source>
</evidence>
<name>A0ABX7CYF5_SPHMU</name>
<organism evidence="5 6">
    <name type="scientific">Sphingobacterium multivorum</name>
    <dbReference type="NCBI Taxonomy" id="28454"/>
    <lineage>
        <taxon>Bacteria</taxon>
        <taxon>Pseudomonadati</taxon>
        <taxon>Bacteroidota</taxon>
        <taxon>Sphingobacteriia</taxon>
        <taxon>Sphingobacteriales</taxon>
        <taxon>Sphingobacteriaceae</taxon>
        <taxon>Sphingobacterium</taxon>
    </lineage>
</organism>
<feature type="domain" description="SHSP" evidence="4">
    <location>
        <begin position="31"/>
        <end position="136"/>
    </location>
</feature>
<accession>A0ABX7CYF5</accession>
<dbReference type="Proteomes" id="UP000595498">
    <property type="component" value="Chromosome"/>
</dbReference>
<dbReference type="InterPro" id="IPR002068">
    <property type="entry name" value="A-crystallin/Hsp20_dom"/>
</dbReference>
<evidence type="ECO:0000256" key="1">
    <source>
        <dbReference type="PROSITE-ProRule" id="PRU00285"/>
    </source>
</evidence>
<gene>
    <name evidence="5" type="ORF">I6I98_13450</name>
</gene>
<comment type="similarity">
    <text evidence="1 2">Belongs to the small heat shock protein (HSP20) family.</text>
</comment>
<dbReference type="InterPro" id="IPR008978">
    <property type="entry name" value="HSP20-like_chaperone"/>
</dbReference>
<evidence type="ECO:0000313" key="6">
    <source>
        <dbReference type="Proteomes" id="UP000595498"/>
    </source>
</evidence>
<dbReference type="EMBL" id="CP068224">
    <property type="protein sequence ID" value="QQT56204.1"/>
    <property type="molecule type" value="Genomic_DNA"/>
</dbReference>
<dbReference type="PANTHER" id="PTHR11527">
    <property type="entry name" value="HEAT-SHOCK PROTEIN 20 FAMILY MEMBER"/>
    <property type="match status" value="1"/>
</dbReference>
<dbReference type="Gene3D" id="2.60.40.790">
    <property type="match status" value="1"/>
</dbReference>
<reference evidence="5 6" key="1">
    <citation type="submission" date="2021-01" db="EMBL/GenBank/DDBJ databases">
        <title>FDA dAtabase for Regulatory Grade micrObial Sequences (FDA-ARGOS): Supporting development and validation of Infectious Disease Dx tests.</title>
        <authorList>
            <person name="Sproer C."/>
            <person name="Gronow S."/>
            <person name="Severitt S."/>
            <person name="Schroder I."/>
            <person name="Tallon L."/>
            <person name="Sadzewicz L."/>
            <person name="Zhao X."/>
            <person name="Boylan J."/>
            <person name="Ott S."/>
            <person name="Bowen H."/>
            <person name="Vavikolanu K."/>
            <person name="Mehta A."/>
            <person name="Aluvathingal J."/>
            <person name="Nadendla S."/>
            <person name="Lowell S."/>
            <person name="Myers T."/>
            <person name="Yan Y."/>
            <person name="Sichtig H."/>
        </authorList>
    </citation>
    <scope>NUCLEOTIDE SEQUENCE [LARGE SCALE GENOMIC DNA]</scope>
    <source>
        <strain evidence="5 6">FDAARGOS_1141</strain>
    </source>
</reference>
<evidence type="ECO:0000256" key="3">
    <source>
        <dbReference type="SAM" id="MobiDB-lite"/>
    </source>
</evidence>
<protein>
    <submittedName>
        <fullName evidence="5">Hsp20/alpha crystallin family protein</fullName>
    </submittedName>
</protein>
<feature type="region of interest" description="Disordered" evidence="3">
    <location>
        <begin position="1"/>
        <end position="30"/>
    </location>
</feature>
<dbReference type="SUPFAM" id="SSF49764">
    <property type="entry name" value="HSP20-like chaperones"/>
    <property type="match status" value="1"/>
</dbReference>
<dbReference type="PROSITE" id="PS01031">
    <property type="entry name" value="SHSP"/>
    <property type="match status" value="1"/>
</dbReference>
<evidence type="ECO:0000256" key="2">
    <source>
        <dbReference type="RuleBase" id="RU003616"/>
    </source>
</evidence>
<dbReference type="Pfam" id="PF00011">
    <property type="entry name" value="HSP20"/>
    <property type="match status" value="1"/>
</dbReference>
<dbReference type="InterPro" id="IPR031107">
    <property type="entry name" value="Small_HSP"/>
</dbReference>
<keyword evidence="6" id="KW-1185">Reference proteome</keyword>